<accession>A0ABS5PGG5</accession>
<gene>
    <name evidence="1" type="ORF">KHA90_18570</name>
</gene>
<evidence type="ECO:0000313" key="1">
    <source>
        <dbReference type="EMBL" id="MBS7233030.1"/>
    </source>
</evidence>
<dbReference type="RefSeq" id="WP_213304454.1">
    <property type="nucleotide sequence ID" value="NZ_JAGYVZ010000019.1"/>
</dbReference>
<dbReference type="Proteomes" id="UP000722625">
    <property type="component" value="Unassembled WGS sequence"/>
</dbReference>
<reference evidence="1 2" key="1">
    <citation type="journal article" date="2018" name="Int. J. Syst. Evol. Microbiol.">
        <title>Flavobacterium chryseum sp. nov. and Flavobacterium psychroterrae sp. nov., novel environmental bacteria isolated from Antarctica.</title>
        <authorList>
            <person name="Kralova S."/>
            <person name="Svec P."/>
            <person name="Busse H.J."/>
            <person name="Stankova E."/>
            <person name="Vaczi P."/>
            <person name="Sedlacek I."/>
        </authorList>
    </citation>
    <scope>NUCLEOTIDE SEQUENCE [LARGE SCALE GENOMIC DNA]</scope>
    <source>
        <strain evidence="1 2">CCM 8827</strain>
    </source>
</reference>
<evidence type="ECO:0000313" key="2">
    <source>
        <dbReference type="Proteomes" id="UP000722625"/>
    </source>
</evidence>
<protein>
    <submittedName>
        <fullName evidence="1">Uncharacterized protein</fullName>
    </submittedName>
</protein>
<keyword evidence="2" id="KW-1185">Reference proteome</keyword>
<name>A0ABS5PGG5_9FLAO</name>
<proteinExistence type="predicted"/>
<sequence>MKNINIEEVWSSRLLYEKPYIVLSKKTGDDILEKLLAKNPLFKIPENAILYDVLGCYQDIPINHTYDFIFKRNNIDENNHTMAIIKNVYALGAKEIEVVPATWSVTALIEFPNGIPPLIKNKEEKDLLYLCSKKLWEELVKIIP</sequence>
<organism evidence="1 2">
    <name type="scientific">Flavobacterium psychroterrae</name>
    <dbReference type="NCBI Taxonomy" id="2133767"/>
    <lineage>
        <taxon>Bacteria</taxon>
        <taxon>Pseudomonadati</taxon>
        <taxon>Bacteroidota</taxon>
        <taxon>Flavobacteriia</taxon>
        <taxon>Flavobacteriales</taxon>
        <taxon>Flavobacteriaceae</taxon>
        <taxon>Flavobacterium</taxon>
    </lineage>
</organism>
<comment type="caution">
    <text evidence="1">The sequence shown here is derived from an EMBL/GenBank/DDBJ whole genome shotgun (WGS) entry which is preliminary data.</text>
</comment>
<dbReference type="EMBL" id="JAGYVZ010000019">
    <property type="protein sequence ID" value="MBS7233030.1"/>
    <property type="molecule type" value="Genomic_DNA"/>
</dbReference>